<comment type="caution">
    <text evidence="5">The sequence shown here is derived from an EMBL/GenBank/DDBJ whole genome shotgun (WGS) entry which is preliminary data.</text>
</comment>
<dbReference type="Pfam" id="PF22936">
    <property type="entry name" value="Pol_BBD"/>
    <property type="match status" value="1"/>
</dbReference>
<dbReference type="AlphaFoldDB" id="A0A6L2JIT6"/>
<keyword evidence="1" id="KW-0064">Aspartyl protease</keyword>
<sequence length="677" mass="78071">MSIRLADISFQYPVGIAENMLVEVEEDFNAILDEGSKILYFIEGTLLKEEIFVEFDEFMAMAVAKVSESESDTKEPPLKRMPFGLCNAPATFQRCMLVIFHDMIEESVEVFMDDFSIFGDSFNKYLNNIDKMLQLCKDAYLVLNWKKCHFMVKERTILGHKVSGAGLEVDKAKINQTKVSKRKLKVVVSSESEGSDDELKKITALLAKAFNQKKLYSKPTNNNLGTYSATSLANKKQEYVMFDDKKEEKKVNEKKKDMSKVKCYNCKKEGHFAKDYKKAKVYDYEYYKTKMLLAKKDKDEQVLLAEDQAWMESSSDSNQEINVNIVFMAQIEKVLSDIEASSSSFDDKIAEVSYYTSESENESEYKTLDYYDNSTTYGLFVDNNDDQEIFHDSREKFLKNLIESQIDHNELDVTHNDYEDVAKLINQLIKEQTNQKIHMIIPSKDSLYNGKKGIGFENPSYFEKEKDLRPSVYDERVIGLGYTLMFLTHSDEALEIEKFKRARENKIEFAYDYENLNASYLNEKINFLDDYFQKIINPDFEKIDSPFQQTSSLKPYVLTIVQICLWIIDLGCSKYMMGNRAPLTNFVEKFLGTARIGNNDFMMIASYGDVVIGSMMIKKVYYVEGLGNNLFSVGQFYDKGLEVAFRKSTCFVRTKDGVDLLTGNRSSNLYTISLNEV</sequence>
<protein>
    <submittedName>
        <fullName evidence="5">Reverse transcriptase domain-containing protein</fullName>
    </submittedName>
</protein>
<dbReference type="PANTHER" id="PTHR24559">
    <property type="entry name" value="TRANSPOSON TY3-I GAG-POL POLYPROTEIN"/>
    <property type="match status" value="1"/>
</dbReference>
<dbReference type="GO" id="GO:0004190">
    <property type="term" value="F:aspartic-type endopeptidase activity"/>
    <property type="evidence" value="ECO:0007669"/>
    <property type="project" value="UniProtKB-KW"/>
</dbReference>
<reference evidence="5" key="1">
    <citation type="journal article" date="2019" name="Sci. Rep.">
        <title>Draft genome of Tanacetum cinerariifolium, the natural source of mosquito coil.</title>
        <authorList>
            <person name="Yamashiro T."/>
            <person name="Shiraishi A."/>
            <person name="Satake H."/>
            <person name="Nakayama K."/>
        </authorList>
    </citation>
    <scope>NUCLEOTIDE SEQUENCE</scope>
</reference>
<evidence type="ECO:0000259" key="3">
    <source>
        <dbReference type="Pfam" id="PF00098"/>
    </source>
</evidence>
<evidence type="ECO:0000259" key="2">
    <source>
        <dbReference type="Pfam" id="PF00078"/>
    </source>
</evidence>
<dbReference type="InterPro" id="IPR043502">
    <property type="entry name" value="DNA/RNA_pol_sf"/>
</dbReference>
<dbReference type="CDD" id="cd01647">
    <property type="entry name" value="RT_LTR"/>
    <property type="match status" value="1"/>
</dbReference>
<dbReference type="Gene3D" id="3.30.70.270">
    <property type="match status" value="1"/>
</dbReference>
<dbReference type="InterPro" id="IPR054722">
    <property type="entry name" value="PolX-like_BBD"/>
</dbReference>
<proteinExistence type="predicted"/>
<dbReference type="Pfam" id="PF00078">
    <property type="entry name" value="RVT_1"/>
    <property type="match status" value="1"/>
</dbReference>
<dbReference type="GO" id="GO:0003964">
    <property type="term" value="F:RNA-directed DNA polymerase activity"/>
    <property type="evidence" value="ECO:0007669"/>
    <property type="project" value="UniProtKB-KW"/>
</dbReference>
<feature type="domain" description="Retrovirus-related Pol polyprotein from transposon TNT 1-94-like beta-barrel" evidence="4">
    <location>
        <begin position="566"/>
        <end position="640"/>
    </location>
</feature>
<dbReference type="Pfam" id="PF00098">
    <property type="entry name" value="zf-CCHC"/>
    <property type="match status" value="1"/>
</dbReference>
<dbReference type="Gene3D" id="4.10.60.10">
    <property type="entry name" value="Zinc finger, CCHC-type"/>
    <property type="match status" value="1"/>
</dbReference>
<feature type="domain" description="CCHC-type" evidence="3">
    <location>
        <begin position="262"/>
        <end position="275"/>
    </location>
</feature>
<keyword evidence="5" id="KW-0548">Nucleotidyltransferase</keyword>
<dbReference type="GO" id="GO:0008270">
    <property type="term" value="F:zinc ion binding"/>
    <property type="evidence" value="ECO:0007669"/>
    <property type="project" value="InterPro"/>
</dbReference>
<dbReference type="InterPro" id="IPR000477">
    <property type="entry name" value="RT_dom"/>
</dbReference>
<dbReference type="GO" id="GO:0003676">
    <property type="term" value="F:nucleic acid binding"/>
    <property type="evidence" value="ECO:0007669"/>
    <property type="project" value="InterPro"/>
</dbReference>
<keyword evidence="1" id="KW-0645">Protease</keyword>
<keyword evidence="1" id="KW-0378">Hydrolase</keyword>
<dbReference type="EMBL" id="BKCJ010000864">
    <property type="protein sequence ID" value="GEU36898.1"/>
    <property type="molecule type" value="Genomic_DNA"/>
</dbReference>
<accession>A0A6L2JIT6</accession>
<organism evidence="5">
    <name type="scientific">Tanacetum cinerariifolium</name>
    <name type="common">Dalmatian daisy</name>
    <name type="synonym">Chrysanthemum cinerariifolium</name>
    <dbReference type="NCBI Taxonomy" id="118510"/>
    <lineage>
        <taxon>Eukaryota</taxon>
        <taxon>Viridiplantae</taxon>
        <taxon>Streptophyta</taxon>
        <taxon>Embryophyta</taxon>
        <taxon>Tracheophyta</taxon>
        <taxon>Spermatophyta</taxon>
        <taxon>Magnoliopsida</taxon>
        <taxon>eudicotyledons</taxon>
        <taxon>Gunneridae</taxon>
        <taxon>Pentapetalae</taxon>
        <taxon>asterids</taxon>
        <taxon>campanulids</taxon>
        <taxon>Asterales</taxon>
        <taxon>Asteraceae</taxon>
        <taxon>Asteroideae</taxon>
        <taxon>Anthemideae</taxon>
        <taxon>Anthemidinae</taxon>
        <taxon>Tanacetum</taxon>
    </lineage>
</organism>
<gene>
    <name evidence="5" type="ORF">Tci_008876</name>
</gene>
<dbReference type="SUPFAM" id="SSF56672">
    <property type="entry name" value="DNA/RNA polymerases"/>
    <property type="match status" value="1"/>
</dbReference>
<evidence type="ECO:0000256" key="1">
    <source>
        <dbReference type="ARBA" id="ARBA00022750"/>
    </source>
</evidence>
<feature type="domain" description="Reverse transcriptase" evidence="2">
    <location>
        <begin position="65"/>
        <end position="162"/>
    </location>
</feature>
<dbReference type="InterPro" id="IPR001878">
    <property type="entry name" value="Znf_CCHC"/>
</dbReference>
<name>A0A6L2JIT6_TANCI</name>
<dbReference type="SUPFAM" id="SSF57756">
    <property type="entry name" value="Retrovirus zinc finger-like domains"/>
    <property type="match status" value="1"/>
</dbReference>
<dbReference type="InterPro" id="IPR036875">
    <property type="entry name" value="Znf_CCHC_sf"/>
</dbReference>
<keyword evidence="5" id="KW-0808">Transferase</keyword>
<evidence type="ECO:0000259" key="4">
    <source>
        <dbReference type="Pfam" id="PF22936"/>
    </source>
</evidence>
<dbReference type="InterPro" id="IPR053134">
    <property type="entry name" value="RNA-dir_DNA_polymerase"/>
</dbReference>
<dbReference type="InterPro" id="IPR043128">
    <property type="entry name" value="Rev_trsase/Diguanyl_cyclase"/>
</dbReference>
<evidence type="ECO:0000313" key="5">
    <source>
        <dbReference type="EMBL" id="GEU36898.1"/>
    </source>
</evidence>
<dbReference type="PANTHER" id="PTHR24559:SF444">
    <property type="entry name" value="REVERSE TRANSCRIPTASE DOMAIN-CONTAINING PROTEIN"/>
    <property type="match status" value="1"/>
</dbReference>
<keyword evidence="5" id="KW-0695">RNA-directed DNA polymerase</keyword>